<dbReference type="GO" id="GO:0046872">
    <property type="term" value="F:metal ion binding"/>
    <property type="evidence" value="ECO:0007669"/>
    <property type="project" value="UniProtKB-KW"/>
</dbReference>
<evidence type="ECO:0000256" key="4">
    <source>
        <dbReference type="ARBA" id="ARBA00022833"/>
    </source>
</evidence>
<dbReference type="NCBIfam" id="TIGR00357">
    <property type="entry name" value="peptide-methionine (R)-S-oxide reductase MsrB"/>
    <property type="match status" value="1"/>
</dbReference>
<dbReference type="Pfam" id="PF01641">
    <property type="entry name" value="SelR"/>
    <property type="match status" value="1"/>
</dbReference>
<dbReference type="PANTHER" id="PTHR10173:SF52">
    <property type="entry name" value="METHIONINE-R-SULFOXIDE REDUCTASE B1"/>
    <property type="match status" value="1"/>
</dbReference>
<dbReference type="GO" id="GO:0005737">
    <property type="term" value="C:cytoplasm"/>
    <property type="evidence" value="ECO:0007669"/>
    <property type="project" value="TreeGrafter"/>
</dbReference>
<dbReference type="AlphaFoldDB" id="A0A382MGT8"/>
<evidence type="ECO:0000259" key="7">
    <source>
        <dbReference type="PROSITE" id="PS51790"/>
    </source>
</evidence>
<dbReference type="InterPro" id="IPR011057">
    <property type="entry name" value="Mss4-like_sf"/>
</dbReference>
<dbReference type="PANTHER" id="PTHR10173">
    <property type="entry name" value="METHIONINE SULFOXIDE REDUCTASE"/>
    <property type="match status" value="1"/>
</dbReference>
<comment type="catalytic activity">
    <reaction evidence="6">
        <text>L-methionyl-[protein] + [thioredoxin]-disulfide + H2O = L-methionyl-(R)-S-oxide-[protein] + [thioredoxin]-dithiol</text>
        <dbReference type="Rhea" id="RHEA:24164"/>
        <dbReference type="Rhea" id="RHEA-COMP:10698"/>
        <dbReference type="Rhea" id="RHEA-COMP:10700"/>
        <dbReference type="Rhea" id="RHEA-COMP:12313"/>
        <dbReference type="Rhea" id="RHEA-COMP:12314"/>
        <dbReference type="ChEBI" id="CHEBI:15377"/>
        <dbReference type="ChEBI" id="CHEBI:16044"/>
        <dbReference type="ChEBI" id="CHEBI:29950"/>
        <dbReference type="ChEBI" id="CHEBI:45764"/>
        <dbReference type="ChEBI" id="CHEBI:50058"/>
        <dbReference type="EC" id="1.8.4.12"/>
    </reaction>
</comment>
<keyword evidence="4" id="KW-0862">Zinc</keyword>
<dbReference type="InterPro" id="IPR028427">
    <property type="entry name" value="Met_Sox_Rdtase_MsrB"/>
</dbReference>
<evidence type="ECO:0000313" key="8">
    <source>
        <dbReference type="EMBL" id="SVC48184.1"/>
    </source>
</evidence>
<sequence>MGTNKENLMIKILTILSAIVIGFGLLGQTKKESHKEFDMDKVEKSDQEWETCLTPEEYQILREKGTELAFTGEYYKHKEKGTYVCAGCGNDLFSSDTKYDSGSGWPAFFDALDETKVNTKSDISYGMVRTEITCAKCDSHLGHVFKDGPKPTGLRYCVNSVALDFSPKK</sequence>
<proteinExistence type="inferred from homology"/>
<keyword evidence="3" id="KW-0479">Metal-binding</keyword>
<dbReference type="SUPFAM" id="SSF51316">
    <property type="entry name" value="Mss4-like"/>
    <property type="match status" value="1"/>
</dbReference>
<organism evidence="8">
    <name type="scientific">marine metagenome</name>
    <dbReference type="NCBI Taxonomy" id="408172"/>
    <lineage>
        <taxon>unclassified sequences</taxon>
        <taxon>metagenomes</taxon>
        <taxon>ecological metagenomes</taxon>
    </lineage>
</organism>
<dbReference type="HAMAP" id="MF_01400">
    <property type="entry name" value="MsrB"/>
    <property type="match status" value="1"/>
</dbReference>
<feature type="domain" description="MsrB" evidence="7">
    <location>
        <begin position="46"/>
        <end position="168"/>
    </location>
</feature>
<protein>
    <recommendedName>
        <fullName evidence="2">peptide-methionine (R)-S-oxide reductase</fullName>
        <ecNumber evidence="2">1.8.4.12</ecNumber>
    </recommendedName>
</protein>
<dbReference type="FunFam" id="2.170.150.20:FF:000009">
    <property type="entry name" value="Peptide-methionine (R)-S-oxide reductase"/>
    <property type="match status" value="1"/>
</dbReference>
<dbReference type="InterPro" id="IPR002579">
    <property type="entry name" value="Met_Sox_Rdtase_MsrB_dom"/>
</dbReference>
<evidence type="ECO:0000256" key="2">
    <source>
        <dbReference type="ARBA" id="ARBA00012499"/>
    </source>
</evidence>
<dbReference type="GO" id="GO:0030091">
    <property type="term" value="P:protein repair"/>
    <property type="evidence" value="ECO:0007669"/>
    <property type="project" value="InterPro"/>
</dbReference>
<evidence type="ECO:0000256" key="3">
    <source>
        <dbReference type="ARBA" id="ARBA00022723"/>
    </source>
</evidence>
<dbReference type="EMBL" id="UINC01093618">
    <property type="protein sequence ID" value="SVC48184.1"/>
    <property type="molecule type" value="Genomic_DNA"/>
</dbReference>
<reference evidence="8" key="1">
    <citation type="submission" date="2018-05" db="EMBL/GenBank/DDBJ databases">
        <authorList>
            <person name="Lanie J.A."/>
            <person name="Ng W.-L."/>
            <person name="Kazmierczak K.M."/>
            <person name="Andrzejewski T.M."/>
            <person name="Davidsen T.M."/>
            <person name="Wayne K.J."/>
            <person name="Tettelin H."/>
            <person name="Glass J.I."/>
            <person name="Rusch D."/>
            <person name="Podicherti R."/>
            <person name="Tsui H.-C.T."/>
            <person name="Winkler M.E."/>
        </authorList>
    </citation>
    <scope>NUCLEOTIDE SEQUENCE</scope>
</reference>
<accession>A0A382MGT8</accession>
<dbReference type="PROSITE" id="PS51790">
    <property type="entry name" value="MSRB"/>
    <property type="match status" value="1"/>
</dbReference>
<keyword evidence="5" id="KW-0560">Oxidoreductase</keyword>
<name>A0A382MGT8_9ZZZZ</name>
<evidence type="ECO:0000256" key="6">
    <source>
        <dbReference type="ARBA" id="ARBA00048488"/>
    </source>
</evidence>
<dbReference type="EC" id="1.8.4.12" evidence="2"/>
<gene>
    <name evidence="8" type="ORF">METZ01_LOCUS301038</name>
</gene>
<dbReference type="GO" id="GO:0033743">
    <property type="term" value="F:peptide-methionine (R)-S-oxide reductase activity"/>
    <property type="evidence" value="ECO:0007669"/>
    <property type="project" value="UniProtKB-EC"/>
</dbReference>
<comment type="cofactor">
    <cofactor evidence="1">
        <name>Zn(2+)</name>
        <dbReference type="ChEBI" id="CHEBI:29105"/>
    </cofactor>
</comment>
<evidence type="ECO:0000256" key="1">
    <source>
        <dbReference type="ARBA" id="ARBA00001947"/>
    </source>
</evidence>
<dbReference type="Gene3D" id="2.170.150.20">
    <property type="entry name" value="Peptide methionine sulfoxide reductase"/>
    <property type="match status" value="1"/>
</dbReference>
<dbReference type="GO" id="GO:0006979">
    <property type="term" value="P:response to oxidative stress"/>
    <property type="evidence" value="ECO:0007669"/>
    <property type="project" value="InterPro"/>
</dbReference>
<evidence type="ECO:0000256" key="5">
    <source>
        <dbReference type="ARBA" id="ARBA00023002"/>
    </source>
</evidence>